<sequence length="102" mass="11298">MGTHQSSMIKKELSDNSPSETSPDFAVKLKKSNLNSPQSEAAVKRSISISQTGTSTKYELRAAHVNTFVAKTWNPNDPQSWEPEMGEYHALPNSDYMLPNDA</sequence>
<keyword evidence="3" id="KW-1185">Reference proteome</keyword>
<protein>
    <submittedName>
        <fullName evidence="2">Uncharacterized protein</fullName>
    </submittedName>
</protein>
<evidence type="ECO:0000313" key="3">
    <source>
        <dbReference type="Proteomes" id="UP001211907"/>
    </source>
</evidence>
<proteinExistence type="predicted"/>
<feature type="non-terminal residue" evidence="2">
    <location>
        <position position="102"/>
    </location>
</feature>
<dbReference type="Proteomes" id="UP001211907">
    <property type="component" value="Unassembled WGS sequence"/>
</dbReference>
<feature type="region of interest" description="Disordered" evidence="1">
    <location>
        <begin position="74"/>
        <end position="102"/>
    </location>
</feature>
<reference evidence="2" key="1">
    <citation type="submission" date="2020-05" db="EMBL/GenBank/DDBJ databases">
        <title>Phylogenomic resolution of chytrid fungi.</title>
        <authorList>
            <person name="Stajich J.E."/>
            <person name="Amses K."/>
            <person name="Simmons R."/>
            <person name="Seto K."/>
            <person name="Myers J."/>
            <person name="Bonds A."/>
            <person name="Quandt C.A."/>
            <person name="Barry K."/>
            <person name="Liu P."/>
            <person name="Grigoriev I."/>
            <person name="Longcore J.E."/>
            <person name="James T.Y."/>
        </authorList>
    </citation>
    <scope>NUCLEOTIDE SEQUENCE</scope>
    <source>
        <strain evidence="2">JEL0513</strain>
    </source>
</reference>
<evidence type="ECO:0000313" key="2">
    <source>
        <dbReference type="EMBL" id="KAJ3087310.1"/>
    </source>
</evidence>
<feature type="region of interest" description="Disordered" evidence="1">
    <location>
        <begin position="1"/>
        <end position="25"/>
    </location>
</feature>
<organism evidence="2 3">
    <name type="scientific">Physocladia obscura</name>
    <dbReference type="NCBI Taxonomy" id="109957"/>
    <lineage>
        <taxon>Eukaryota</taxon>
        <taxon>Fungi</taxon>
        <taxon>Fungi incertae sedis</taxon>
        <taxon>Chytridiomycota</taxon>
        <taxon>Chytridiomycota incertae sedis</taxon>
        <taxon>Chytridiomycetes</taxon>
        <taxon>Chytridiales</taxon>
        <taxon>Chytriomycetaceae</taxon>
        <taxon>Physocladia</taxon>
    </lineage>
</organism>
<name>A0AAD5STY9_9FUNG</name>
<evidence type="ECO:0000256" key="1">
    <source>
        <dbReference type="SAM" id="MobiDB-lite"/>
    </source>
</evidence>
<accession>A0AAD5STY9</accession>
<comment type="caution">
    <text evidence="2">The sequence shown here is derived from an EMBL/GenBank/DDBJ whole genome shotgun (WGS) entry which is preliminary data.</text>
</comment>
<dbReference type="AlphaFoldDB" id="A0AAD5STY9"/>
<dbReference type="EMBL" id="JADGJH010004086">
    <property type="protein sequence ID" value="KAJ3087310.1"/>
    <property type="molecule type" value="Genomic_DNA"/>
</dbReference>
<gene>
    <name evidence="2" type="ORF">HK100_008404</name>
</gene>